<gene>
    <name evidence="2" type="ORF">Z520_02980</name>
</gene>
<evidence type="ECO:0008006" key="4">
    <source>
        <dbReference type="Google" id="ProtNLM"/>
    </source>
</evidence>
<keyword evidence="3" id="KW-1185">Reference proteome</keyword>
<dbReference type="OrthoDB" id="4779541at2759"/>
<protein>
    <recommendedName>
        <fullName evidence="4">CsbD-like domain-containing protein</fullName>
    </recommendedName>
</protein>
<accession>A0A0D2K6I4</accession>
<name>A0A0D2K6I4_9EURO</name>
<dbReference type="RefSeq" id="XP_016635550.1">
    <property type="nucleotide sequence ID" value="XM_016773493.1"/>
</dbReference>
<dbReference type="Proteomes" id="UP000053411">
    <property type="component" value="Unassembled WGS sequence"/>
</dbReference>
<evidence type="ECO:0000256" key="1">
    <source>
        <dbReference type="SAM" id="MobiDB-lite"/>
    </source>
</evidence>
<feature type="compositionally biased region" description="Basic and acidic residues" evidence="1">
    <location>
        <begin position="47"/>
        <end position="69"/>
    </location>
</feature>
<dbReference type="GeneID" id="27708726"/>
<proteinExistence type="predicted"/>
<dbReference type="AlphaFoldDB" id="A0A0D2K6I4"/>
<feature type="compositionally biased region" description="Gly residues" evidence="1">
    <location>
        <begin position="107"/>
        <end position="123"/>
    </location>
</feature>
<sequence length="145" mass="14457">MTDTTQDKTHQVVGDVKSALRGVKGLGDTIRGSVNESIDTAFNDPEGEVKNKAIKQKGEADIDQADRRFGGTTNAGTTNTAVGGTTTGAGAHPGGVGNTRSTAPQSGIGGTTTGAGAHSGGVGNMSSNVPQSGLGGEPTTTRERF</sequence>
<dbReference type="VEuPathDB" id="FungiDB:Z520_02980"/>
<feature type="region of interest" description="Disordered" evidence="1">
    <location>
        <begin position="25"/>
        <end position="145"/>
    </location>
</feature>
<feature type="compositionally biased region" description="Low complexity" evidence="1">
    <location>
        <begin position="70"/>
        <end position="84"/>
    </location>
</feature>
<dbReference type="EMBL" id="KN848065">
    <property type="protein sequence ID" value="KIY01428.1"/>
    <property type="molecule type" value="Genomic_DNA"/>
</dbReference>
<evidence type="ECO:0000313" key="2">
    <source>
        <dbReference type="EMBL" id="KIY01428.1"/>
    </source>
</evidence>
<reference evidence="2 3" key="1">
    <citation type="submission" date="2015-01" db="EMBL/GenBank/DDBJ databases">
        <title>The Genome Sequence of Fonsecaea multimorphosa CBS 102226.</title>
        <authorList>
            <consortium name="The Broad Institute Genomics Platform"/>
            <person name="Cuomo C."/>
            <person name="de Hoog S."/>
            <person name="Gorbushina A."/>
            <person name="Stielow B."/>
            <person name="Teixiera M."/>
            <person name="Abouelleil A."/>
            <person name="Chapman S.B."/>
            <person name="Priest M."/>
            <person name="Young S.K."/>
            <person name="Wortman J."/>
            <person name="Nusbaum C."/>
            <person name="Birren B."/>
        </authorList>
    </citation>
    <scope>NUCLEOTIDE SEQUENCE [LARGE SCALE GENOMIC DNA]</scope>
    <source>
        <strain evidence="2 3">CBS 102226</strain>
    </source>
</reference>
<feature type="compositionally biased region" description="Gly residues" evidence="1">
    <location>
        <begin position="85"/>
        <end position="97"/>
    </location>
</feature>
<evidence type="ECO:0000313" key="3">
    <source>
        <dbReference type="Proteomes" id="UP000053411"/>
    </source>
</evidence>
<organism evidence="2 3">
    <name type="scientific">Fonsecaea multimorphosa CBS 102226</name>
    <dbReference type="NCBI Taxonomy" id="1442371"/>
    <lineage>
        <taxon>Eukaryota</taxon>
        <taxon>Fungi</taxon>
        <taxon>Dikarya</taxon>
        <taxon>Ascomycota</taxon>
        <taxon>Pezizomycotina</taxon>
        <taxon>Eurotiomycetes</taxon>
        <taxon>Chaetothyriomycetidae</taxon>
        <taxon>Chaetothyriales</taxon>
        <taxon>Herpotrichiellaceae</taxon>
        <taxon>Fonsecaea</taxon>
    </lineage>
</organism>